<dbReference type="AlphaFoldDB" id="A0A9W6M009"/>
<dbReference type="EMBL" id="BSEN01000006">
    <property type="protein sequence ID" value="GLJ76396.1"/>
    <property type="molecule type" value="Genomic_DNA"/>
</dbReference>
<sequence length="101" mass="10809">MVNMQGFLNWISIGALPLASASIAFVALLMLDHNASESSRRDGARAIIITGVIALVCSLYLAGAPVIQPMWLQYLILIGGAFCVGILIHLLVSRLFGRPSE</sequence>
<accession>A0A9W6M009</accession>
<dbReference type="Proteomes" id="UP001142372">
    <property type="component" value="Unassembled WGS sequence"/>
</dbReference>
<feature type="transmembrane region" description="Helical" evidence="1">
    <location>
        <begin position="6"/>
        <end position="31"/>
    </location>
</feature>
<evidence type="ECO:0000313" key="3">
    <source>
        <dbReference type="Proteomes" id="UP001142372"/>
    </source>
</evidence>
<feature type="transmembrane region" description="Helical" evidence="1">
    <location>
        <begin position="43"/>
        <end position="62"/>
    </location>
</feature>
<keyword evidence="1" id="KW-0812">Transmembrane</keyword>
<comment type="caution">
    <text evidence="2">The sequence shown here is derived from an EMBL/GenBank/DDBJ whole genome shotgun (WGS) entry which is preliminary data.</text>
</comment>
<organism evidence="2 3">
    <name type="scientific">Leifsonia poae</name>
    <dbReference type="NCBI Taxonomy" id="110933"/>
    <lineage>
        <taxon>Bacteria</taxon>
        <taxon>Bacillati</taxon>
        <taxon>Actinomycetota</taxon>
        <taxon>Actinomycetes</taxon>
        <taxon>Micrococcales</taxon>
        <taxon>Microbacteriaceae</taxon>
        <taxon>Leifsonia</taxon>
    </lineage>
</organism>
<keyword evidence="1" id="KW-1133">Transmembrane helix</keyword>
<evidence type="ECO:0000256" key="1">
    <source>
        <dbReference type="SAM" id="Phobius"/>
    </source>
</evidence>
<protein>
    <submittedName>
        <fullName evidence="2">Uncharacterized protein</fullName>
    </submittedName>
</protein>
<gene>
    <name evidence="2" type="ORF">GCM10017584_19700</name>
</gene>
<reference evidence="2" key="2">
    <citation type="submission" date="2023-01" db="EMBL/GenBank/DDBJ databases">
        <authorList>
            <person name="Sun Q."/>
            <person name="Evtushenko L."/>
        </authorList>
    </citation>
    <scope>NUCLEOTIDE SEQUENCE</scope>
    <source>
        <strain evidence="2">VKM Ac-1401</strain>
    </source>
</reference>
<reference evidence="2" key="1">
    <citation type="journal article" date="2014" name="Int. J. Syst. Evol. Microbiol.">
        <title>Complete genome sequence of Corynebacterium casei LMG S-19264T (=DSM 44701T), isolated from a smear-ripened cheese.</title>
        <authorList>
            <consortium name="US DOE Joint Genome Institute (JGI-PGF)"/>
            <person name="Walter F."/>
            <person name="Albersmeier A."/>
            <person name="Kalinowski J."/>
            <person name="Ruckert C."/>
        </authorList>
    </citation>
    <scope>NUCLEOTIDE SEQUENCE</scope>
    <source>
        <strain evidence="2">VKM Ac-1401</strain>
    </source>
</reference>
<feature type="transmembrane region" description="Helical" evidence="1">
    <location>
        <begin position="74"/>
        <end position="92"/>
    </location>
</feature>
<evidence type="ECO:0000313" key="2">
    <source>
        <dbReference type="EMBL" id="GLJ76396.1"/>
    </source>
</evidence>
<keyword evidence="3" id="KW-1185">Reference proteome</keyword>
<proteinExistence type="predicted"/>
<keyword evidence="1" id="KW-0472">Membrane</keyword>
<name>A0A9W6M009_9MICO</name>